<organism evidence="1 2">
    <name type="scientific">Fodinibius roseus</name>
    <dbReference type="NCBI Taxonomy" id="1194090"/>
    <lineage>
        <taxon>Bacteria</taxon>
        <taxon>Pseudomonadati</taxon>
        <taxon>Balneolota</taxon>
        <taxon>Balneolia</taxon>
        <taxon>Balneolales</taxon>
        <taxon>Balneolaceae</taxon>
        <taxon>Fodinibius</taxon>
    </lineage>
</organism>
<dbReference type="PROSITE" id="PS51257">
    <property type="entry name" value="PROKAR_LIPOPROTEIN"/>
    <property type="match status" value="1"/>
</dbReference>
<reference evidence="1 2" key="1">
    <citation type="submission" date="2016-11" db="EMBL/GenBank/DDBJ databases">
        <authorList>
            <person name="Jaros S."/>
            <person name="Januszkiewicz K."/>
            <person name="Wedrychowicz H."/>
        </authorList>
    </citation>
    <scope>NUCLEOTIDE SEQUENCE [LARGE SCALE GENOMIC DNA]</scope>
    <source>
        <strain evidence="1 2">DSM 21986</strain>
    </source>
</reference>
<evidence type="ECO:0008006" key="3">
    <source>
        <dbReference type="Google" id="ProtNLM"/>
    </source>
</evidence>
<evidence type="ECO:0000313" key="1">
    <source>
        <dbReference type="EMBL" id="SHG54478.1"/>
    </source>
</evidence>
<accession>A0A1M5KNY8</accession>
<sequence>MRVYTRLFLIGLTGMLIGCGGNSSGTNPSKQTQKKVQLTGTLPQSLGVDSTFSDTLEFVNGKVGNVDLGDNKPEWLNIKTNENDKQVIIYGTTPGKTSTQKLTLNIQGDPTTSGNSAFGLSFTLSVFE</sequence>
<dbReference type="EMBL" id="FQUS01000033">
    <property type="protein sequence ID" value="SHG54478.1"/>
    <property type="molecule type" value="Genomic_DNA"/>
</dbReference>
<protein>
    <recommendedName>
        <fullName evidence="3">Lipoprotein</fullName>
    </recommendedName>
</protein>
<dbReference type="Proteomes" id="UP000184041">
    <property type="component" value="Unassembled WGS sequence"/>
</dbReference>
<gene>
    <name evidence="1" type="ORF">SAMN05443144_13319</name>
</gene>
<keyword evidence="2" id="KW-1185">Reference proteome</keyword>
<dbReference type="STRING" id="1194090.SAMN05443144_13319"/>
<dbReference type="AlphaFoldDB" id="A0A1M5KNY8"/>
<proteinExistence type="predicted"/>
<name>A0A1M5KNY8_9BACT</name>
<evidence type="ECO:0000313" key="2">
    <source>
        <dbReference type="Proteomes" id="UP000184041"/>
    </source>
</evidence>